<comment type="caution">
    <text evidence="1">The sequence shown here is derived from an EMBL/GenBank/DDBJ whole genome shotgun (WGS) entry which is preliminary data.</text>
</comment>
<sequence length="225" mass="24665">MEPEVSKLPKGLLYHPKPRFSLSHLDSGSITSRAQLCRSMILSCLSPDQALKELTSHFLVGHPSWECFRVNLLNFVVPIESEASELPKGLVLGLTYRIGLIIRKDTPLSLSPSSSLSSQIVCSLHPTSLATFPCLPSLFCPLATSHPPSLFRSPAIFLLIFPTIFPRSSLSHLDPGFTSSIARLRRSMILFSLGPDHTFTVLFLGTHEQLPSGSPILGMLLHKLA</sequence>
<dbReference type="Proteomes" id="UP000290289">
    <property type="component" value="Chromosome 15"/>
</dbReference>
<gene>
    <name evidence="1" type="ORF">DVH24_030066</name>
</gene>
<evidence type="ECO:0000313" key="1">
    <source>
        <dbReference type="EMBL" id="RXH75345.1"/>
    </source>
</evidence>
<dbReference type="EMBL" id="RDQH01000341">
    <property type="protein sequence ID" value="RXH75345.1"/>
    <property type="molecule type" value="Genomic_DNA"/>
</dbReference>
<proteinExistence type="predicted"/>
<keyword evidence="2" id="KW-1185">Reference proteome</keyword>
<protein>
    <submittedName>
        <fullName evidence="1">Uncharacterized protein</fullName>
    </submittedName>
</protein>
<evidence type="ECO:0000313" key="2">
    <source>
        <dbReference type="Proteomes" id="UP000290289"/>
    </source>
</evidence>
<reference evidence="1 2" key="1">
    <citation type="submission" date="2018-10" db="EMBL/GenBank/DDBJ databases">
        <title>A high-quality apple genome assembly.</title>
        <authorList>
            <person name="Hu J."/>
        </authorList>
    </citation>
    <scope>NUCLEOTIDE SEQUENCE [LARGE SCALE GENOMIC DNA]</scope>
    <source>
        <strain evidence="2">cv. HFTH1</strain>
        <tissue evidence="1">Young leaf</tissue>
    </source>
</reference>
<dbReference type="AlphaFoldDB" id="A0A498I0B8"/>
<accession>A0A498I0B8</accession>
<name>A0A498I0B8_MALDO</name>
<organism evidence="1 2">
    <name type="scientific">Malus domestica</name>
    <name type="common">Apple</name>
    <name type="synonym">Pyrus malus</name>
    <dbReference type="NCBI Taxonomy" id="3750"/>
    <lineage>
        <taxon>Eukaryota</taxon>
        <taxon>Viridiplantae</taxon>
        <taxon>Streptophyta</taxon>
        <taxon>Embryophyta</taxon>
        <taxon>Tracheophyta</taxon>
        <taxon>Spermatophyta</taxon>
        <taxon>Magnoliopsida</taxon>
        <taxon>eudicotyledons</taxon>
        <taxon>Gunneridae</taxon>
        <taxon>Pentapetalae</taxon>
        <taxon>rosids</taxon>
        <taxon>fabids</taxon>
        <taxon>Rosales</taxon>
        <taxon>Rosaceae</taxon>
        <taxon>Amygdaloideae</taxon>
        <taxon>Maleae</taxon>
        <taxon>Malus</taxon>
    </lineage>
</organism>